<dbReference type="Pfam" id="PF00005">
    <property type="entry name" value="ABC_tran"/>
    <property type="match status" value="2"/>
</dbReference>
<evidence type="ECO:0000313" key="15">
    <source>
        <dbReference type="EMBL" id="KAJ9129501.1"/>
    </source>
</evidence>
<dbReference type="Gene3D" id="3.40.50.300">
    <property type="entry name" value="P-loop containing nucleotide triphosphate hydrolases"/>
    <property type="match status" value="2"/>
</dbReference>
<feature type="domain" description="ABC transporter" evidence="13">
    <location>
        <begin position="423"/>
        <end position="645"/>
    </location>
</feature>
<evidence type="ECO:0000256" key="6">
    <source>
        <dbReference type="ARBA" id="ARBA00022741"/>
    </source>
</evidence>
<feature type="transmembrane region" description="Helical" evidence="12">
    <location>
        <begin position="129"/>
        <end position="150"/>
    </location>
</feature>
<dbReference type="CDD" id="cd18579">
    <property type="entry name" value="ABC_6TM_ABCC_D1"/>
    <property type="match status" value="1"/>
</dbReference>
<evidence type="ECO:0000256" key="3">
    <source>
        <dbReference type="ARBA" id="ARBA00022448"/>
    </source>
</evidence>
<dbReference type="InterPro" id="IPR056227">
    <property type="entry name" value="TMD0_ABC"/>
</dbReference>
<dbReference type="SUPFAM" id="SSF90123">
    <property type="entry name" value="ABC transporter transmembrane region"/>
    <property type="match status" value="2"/>
</dbReference>
<sequence length="1264" mass="140002">MDSNRTWDLLPEANFGPSATARFDFTLTFEIAILSILPSGIFLLLAPQRLFWLMKQPYKVINSRRTVLKLGLISLYAALQLAVLLYWALGPERLELQTAASAIMFINGLLLLFVSHAEHTRSLHPSTLITVYLLLTLLFDCAITRTLWLLPDTDVIATLVTTTTVTKLLVLVAEVWEKRSILLSRYRHVSPEMTSSILSLGVFWWLNPLLRTGFGRFLAFADLYPIHGSMSARKLLAKEQKTWQSATTDFSQDMSQPEANGWGLTGAWFLVLAGRAISNAFFYQMKYRFVTAVRGSLCGLIYCKTLDLSVTALDESSAVTLMSTDTENICQSLTLLHEIWASPIECAVALYLLYMELGSAAIAPVVVIIAATISIMRLANYMGQAQKRWVRGIQTRVDVTAAVLGFMKEVKMLGFSDIITNLIQDLRVRELKLSKAYRRLLCLRVFIGNFTETIAPLATFATFVIISQTTGQPLDTGGIDNVAYVSQNPWILNLSIRENIVGVSSYERDWYGRVLEACGLEQDIHEMPDGDSTKAGSSGVSLSGGQRQRLALARAVYSREKVVFLDDVVSGQDAATESHIQRSLFGERGLFRQMGTTVVCISSKIHSLVNADHIIALGGNGRVLHQGTFDQLKSDTDYLHGLELEQKGSGNADGEAPPSRKYEAVGPPRAPEDEAAPPGKVLGELATYGYYFGSVPRWYTVFFVSIMVLFGVSFKMTELLLSFWTGHAKVDQDTTNFYLGLYAMLSGLALLAVTTGAYFYLIVMVPLSSEVLHARLLETVISAPLSFFSKTDVGVTTNRFSQDMSVIDTELPFALVDLVINVCVLVMGAVLMCVFSGYFAAVVPPVIFFCWLLQKFYLRTSRQMRLLELEAKSPLFTQFLDLLQGLSSVRAFGWQSQFREKYLDLLDASQRPYYLLFCIQRWLGVVLDLMVAVLATILMVLVVKLRAHFAPQFVALAVLNVMTFSQSLAVVIQGWTQLETSFGAVARVKSFCIETDSENFPTETSSPPQFWPSRGHISITNLTASYNPQADPVLRGITLDMPPGSKVGICGRSGSGKSSLLAALLRLLEVSSISLITIDGVDICGLPRQSVRRSVAVVPQHPFFLKHRSIRDNLVPHHHHQSRPADNNTDERILSLLHRLGMRDIVIDRLGGLDSPLDADKLSQGQRQLLSLARAVLADKKIVLLDEANSSIDERSEMLMRQVIREDFAGCTVVAVVHRLGAVVADFDKVAVMAGGRMVEWGSPGVLLGKEEGEFRRLWDLGGC</sequence>
<dbReference type="Gene3D" id="1.20.1560.10">
    <property type="entry name" value="ABC transporter type 1, transmembrane domain"/>
    <property type="match status" value="2"/>
</dbReference>
<feature type="transmembrane region" description="Helical" evidence="12">
    <location>
        <begin position="67"/>
        <end position="87"/>
    </location>
</feature>
<evidence type="ECO:0000256" key="10">
    <source>
        <dbReference type="ARBA" id="ARBA00023180"/>
    </source>
</evidence>
<dbReference type="GO" id="GO:0005886">
    <property type="term" value="C:plasma membrane"/>
    <property type="evidence" value="ECO:0007669"/>
    <property type="project" value="UniProtKB-SubCell"/>
</dbReference>
<organism evidence="15 16">
    <name type="scientific">Coniochaeta hoffmannii</name>
    <dbReference type="NCBI Taxonomy" id="91930"/>
    <lineage>
        <taxon>Eukaryota</taxon>
        <taxon>Fungi</taxon>
        <taxon>Dikarya</taxon>
        <taxon>Ascomycota</taxon>
        <taxon>Pezizomycotina</taxon>
        <taxon>Sordariomycetes</taxon>
        <taxon>Sordariomycetidae</taxon>
        <taxon>Coniochaetales</taxon>
        <taxon>Coniochaetaceae</taxon>
        <taxon>Coniochaeta</taxon>
    </lineage>
</organism>
<evidence type="ECO:0000256" key="9">
    <source>
        <dbReference type="ARBA" id="ARBA00023136"/>
    </source>
</evidence>
<dbReference type="AlphaFoldDB" id="A0AA38R1V2"/>
<dbReference type="CDD" id="cd18580">
    <property type="entry name" value="ABC_6TM_ABCC_D2"/>
    <property type="match status" value="1"/>
</dbReference>
<keyword evidence="3" id="KW-0813">Transport</keyword>
<keyword evidence="8 12" id="KW-1133">Transmembrane helix</keyword>
<comment type="caution">
    <text evidence="15">The sequence shown here is derived from an EMBL/GenBank/DDBJ whole genome shotgun (WGS) entry which is preliminary data.</text>
</comment>
<dbReference type="GO" id="GO:0016887">
    <property type="term" value="F:ATP hydrolysis activity"/>
    <property type="evidence" value="ECO:0007669"/>
    <property type="project" value="InterPro"/>
</dbReference>
<feature type="transmembrane region" description="Helical" evidence="12">
    <location>
        <begin position="360"/>
        <end position="379"/>
    </location>
</feature>
<feature type="transmembrane region" description="Helical" evidence="12">
    <location>
        <begin position="99"/>
        <end position="117"/>
    </location>
</feature>
<evidence type="ECO:0000256" key="2">
    <source>
        <dbReference type="ARBA" id="ARBA00009726"/>
    </source>
</evidence>
<comment type="similarity">
    <text evidence="2">Belongs to the ABC transporter superfamily. ABCC family. Conjugate transporter (TC 3.A.1.208) subfamily.</text>
</comment>
<feature type="transmembrane region" description="Helical" evidence="12">
    <location>
        <begin position="698"/>
        <end position="717"/>
    </location>
</feature>
<dbReference type="PROSITE" id="PS00211">
    <property type="entry name" value="ABC_TRANSPORTER_1"/>
    <property type="match status" value="2"/>
</dbReference>
<keyword evidence="5 12" id="KW-0812">Transmembrane</keyword>
<accession>A0AA38R1V2</accession>
<dbReference type="SMART" id="SM00382">
    <property type="entry name" value="AAA"/>
    <property type="match status" value="2"/>
</dbReference>
<dbReference type="InterPro" id="IPR027417">
    <property type="entry name" value="P-loop_NTPase"/>
</dbReference>
<keyword evidence="10" id="KW-0325">Glycoprotein</keyword>
<feature type="transmembrane region" description="Helical" evidence="12">
    <location>
        <begin position="335"/>
        <end position="354"/>
    </location>
</feature>
<dbReference type="Pfam" id="PF00664">
    <property type="entry name" value="ABC_membrane"/>
    <property type="match status" value="1"/>
</dbReference>
<dbReference type="GO" id="GO:0140359">
    <property type="term" value="F:ABC-type transporter activity"/>
    <property type="evidence" value="ECO:0007669"/>
    <property type="project" value="InterPro"/>
</dbReference>
<dbReference type="InterPro" id="IPR017871">
    <property type="entry name" value="ABC_transporter-like_CS"/>
</dbReference>
<feature type="transmembrane region" description="Helical" evidence="12">
    <location>
        <begin position="737"/>
        <end position="763"/>
    </location>
</feature>
<feature type="transmembrane region" description="Helical" evidence="12">
    <location>
        <begin position="811"/>
        <end position="831"/>
    </location>
</feature>
<keyword evidence="15" id="KW-0378">Hydrolase</keyword>
<keyword evidence="4" id="KW-1003">Cell membrane</keyword>
<evidence type="ECO:0000256" key="4">
    <source>
        <dbReference type="ARBA" id="ARBA00022475"/>
    </source>
</evidence>
<keyword evidence="6" id="KW-0547">Nucleotide-binding</keyword>
<protein>
    <submittedName>
        <fullName evidence="15">P-loop containing nucleoside triphosphate hydrolase protein</fullName>
    </submittedName>
</protein>
<dbReference type="FunFam" id="1.20.1560.10:FF:000066">
    <property type="entry name" value="ABC multidrug transporter (Eurofung)"/>
    <property type="match status" value="1"/>
</dbReference>
<dbReference type="EMBL" id="JANBVN010000332">
    <property type="protein sequence ID" value="KAJ9129501.1"/>
    <property type="molecule type" value="Genomic_DNA"/>
</dbReference>
<evidence type="ECO:0000313" key="16">
    <source>
        <dbReference type="Proteomes" id="UP001174691"/>
    </source>
</evidence>
<dbReference type="InterPro" id="IPR011527">
    <property type="entry name" value="ABC1_TM_dom"/>
</dbReference>
<evidence type="ECO:0000259" key="13">
    <source>
        <dbReference type="PROSITE" id="PS50893"/>
    </source>
</evidence>
<dbReference type="PANTHER" id="PTHR24223:SF269">
    <property type="entry name" value="ABC MULTIDRUG TRANSPORTER (EUROFUNG)-RELATED"/>
    <property type="match status" value="1"/>
</dbReference>
<evidence type="ECO:0000259" key="14">
    <source>
        <dbReference type="PROSITE" id="PS50929"/>
    </source>
</evidence>
<dbReference type="Pfam" id="PF24357">
    <property type="entry name" value="TMD0_ABC"/>
    <property type="match status" value="1"/>
</dbReference>
<feature type="transmembrane region" description="Helical" evidence="12">
    <location>
        <begin position="25"/>
        <end position="46"/>
    </location>
</feature>
<dbReference type="InterPro" id="IPR044726">
    <property type="entry name" value="ABCC_6TM_D2"/>
</dbReference>
<evidence type="ECO:0000256" key="12">
    <source>
        <dbReference type="SAM" id="Phobius"/>
    </source>
</evidence>
<dbReference type="FunFam" id="3.40.50.300:FF:002145">
    <property type="entry name" value="ABC transporter (MsbA subfamily)"/>
    <property type="match status" value="1"/>
</dbReference>
<feature type="transmembrane region" description="Helical" evidence="12">
    <location>
        <begin position="156"/>
        <end position="176"/>
    </location>
</feature>
<dbReference type="InterPro" id="IPR044746">
    <property type="entry name" value="ABCC_6TM_D1"/>
</dbReference>
<feature type="transmembrane region" description="Helical" evidence="12">
    <location>
        <begin position="913"/>
        <end position="941"/>
    </location>
</feature>
<comment type="subcellular location">
    <subcellularLocation>
        <location evidence="1">Cell membrane</location>
        <topology evidence="1">Multi-pass membrane protein</topology>
    </subcellularLocation>
</comment>
<dbReference type="InterPro" id="IPR003439">
    <property type="entry name" value="ABC_transporter-like_ATP-bd"/>
</dbReference>
<evidence type="ECO:0000256" key="1">
    <source>
        <dbReference type="ARBA" id="ARBA00004651"/>
    </source>
</evidence>
<proteinExistence type="inferred from homology"/>
<feature type="domain" description="ABC transmembrane type-1" evidence="14">
    <location>
        <begin position="195"/>
        <end position="470"/>
    </location>
</feature>
<dbReference type="InterPro" id="IPR003593">
    <property type="entry name" value="AAA+_ATPase"/>
</dbReference>
<feature type="domain" description="ABC transporter" evidence="13">
    <location>
        <begin position="1017"/>
        <end position="1260"/>
    </location>
</feature>
<name>A0AA38R1V2_9PEZI</name>
<dbReference type="PROSITE" id="PS50929">
    <property type="entry name" value="ABC_TM1F"/>
    <property type="match status" value="2"/>
</dbReference>
<feature type="transmembrane region" description="Helical" evidence="12">
    <location>
        <begin position="261"/>
        <end position="282"/>
    </location>
</feature>
<dbReference type="Proteomes" id="UP001174691">
    <property type="component" value="Unassembled WGS sequence"/>
</dbReference>
<feature type="region of interest" description="Disordered" evidence="11">
    <location>
        <begin position="647"/>
        <end position="677"/>
    </location>
</feature>
<gene>
    <name evidence="15" type="ORF">NKR19_g10339</name>
</gene>
<dbReference type="GO" id="GO:0005524">
    <property type="term" value="F:ATP binding"/>
    <property type="evidence" value="ECO:0007669"/>
    <property type="project" value="UniProtKB-KW"/>
</dbReference>
<dbReference type="PANTHER" id="PTHR24223">
    <property type="entry name" value="ATP-BINDING CASSETTE SUB-FAMILY C"/>
    <property type="match status" value="1"/>
</dbReference>
<evidence type="ECO:0000256" key="11">
    <source>
        <dbReference type="SAM" id="MobiDB-lite"/>
    </source>
</evidence>
<reference evidence="15" key="1">
    <citation type="submission" date="2022-07" db="EMBL/GenBank/DDBJ databases">
        <title>Fungi with potential for degradation of polypropylene.</title>
        <authorList>
            <person name="Gostincar C."/>
        </authorList>
    </citation>
    <scope>NUCLEOTIDE SEQUENCE</scope>
    <source>
        <strain evidence="15">EXF-13287</strain>
    </source>
</reference>
<evidence type="ECO:0000256" key="8">
    <source>
        <dbReference type="ARBA" id="ARBA00022989"/>
    </source>
</evidence>
<evidence type="ECO:0000256" key="5">
    <source>
        <dbReference type="ARBA" id="ARBA00022692"/>
    </source>
</evidence>
<dbReference type="SUPFAM" id="SSF52540">
    <property type="entry name" value="P-loop containing nucleoside triphosphate hydrolases"/>
    <property type="match status" value="2"/>
</dbReference>
<dbReference type="PROSITE" id="PS50893">
    <property type="entry name" value="ABC_TRANSPORTER_2"/>
    <property type="match status" value="2"/>
</dbReference>
<keyword evidence="9 12" id="KW-0472">Membrane</keyword>
<feature type="domain" description="ABC transmembrane type-1" evidence="14">
    <location>
        <begin position="719"/>
        <end position="980"/>
    </location>
</feature>
<keyword evidence="16" id="KW-1185">Reference proteome</keyword>
<keyword evidence="7" id="KW-0067">ATP-binding</keyword>
<evidence type="ECO:0000256" key="7">
    <source>
        <dbReference type="ARBA" id="ARBA00022840"/>
    </source>
</evidence>
<dbReference type="InterPro" id="IPR050173">
    <property type="entry name" value="ABC_transporter_C-like"/>
</dbReference>
<dbReference type="InterPro" id="IPR036640">
    <property type="entry name" value="ABC1_TM_sf"/>
</dbReference>